<dbReference type="EMBL" id="KQ087241">
    <property type="protein sequence ID" value="KLT40134.1"/>
    <property type="molecule type" value="Genomic_DNA"/>
</dbReference>
<reference evidence="4 5" key="1">
    <citation type="submission" date="2015-03" db="EMBL/GenBank/DDBJ databases">
        <title>Genomics and transcriptomics of the oil-accumulating basidiomycete yeast T. oleaginosus allow insights into substrate utilization and the diverse evolutionary trajectories of mating systems in fungi.</title>
        <authorList>
            <consortium name="DOE Joint Genome Institute"/>
            <person name="Kourist R."/>
            <person name="Kracht O."/>
            <person name="Bracharz F."/>
            <person name="Lipzen A."/>
            <person name="Nolan M."/>
            <person name="Ohm R."/>
            <person name="Grigoriev I."/>
            <person name="Sun S."/>
            <person name="Heitman J."/>
            <person name="Bruck T."/>
            <person name="Nowrousian M."/>
        </authorList>
    </citation>
    <scope>NUCLEOTIDE SEQUENCE [LARGE SCALE GENOMIC DNA]</scope>
    <source>
        <strain evidence="4 5">IBC0246</strain>
    </source>
</reference>
<dbReference type="GeneID" id="28982109"/>
<dbReference type="Gene3D" id="3.50.50.60">
    <property type="entry name" value="FAD/NAD(P)-binding domain"/>
    <property type="match status" value="2"/>
</dbReference>
<keyword evidence="2" id="KW-0472">Membrane</keyword>
<evidence type="ECO:0000256" key="1">
    <source>
        <dbReference type="ARBA" id="ARBA00010139"/>
    </source>
</evidence>
<comment type="similarity">
    <text evidence="1">Belongs to the FAD-binding monooxygenase family.</text>
</comment>
<keyword evidence="5" id="KW-1185">Reference proteome</keyword>
<dbReference type="Pfam" id="PF07992">
    <property type="entry name" value="Pyr_redox_2"/>
    <property type="match status" value="1"/>
</dbReference>
<proteinExistence type="inferred from homology"/>
<gene>
    <name evidence="4" type="ORF">CC85DRAFT_278338</name>
</gene>
<dbReference type="PANTHER" id="PTHR42877:SF4">
    <property type="entry name" value="FAD_NAD(P)-BINDING DOMAIN-CONTAINING PROTEIN-RELATED"/>
    <property type="match status" value="1"/>
</dbReference>
<dbReference type="GO" id="GO:0016491">
    <property type="term" value="F:oxidoreductase activity"/>
    <property type="evidence" value="ECO:0007669"/>
    <property type="project" value="InterPro"/>
</dbReference>
<keyword evidence="2" id="KW-0812">Transmembrane</keyword>
<dbReference type="SUPFAM" id="SSF51905">
    <property type="entry name" value="FAD/NAD(P)-binding domain"/>
    <property type="match status" value="2"/>
</dbReference>
<evidence type="ECO:0000313" key="4">
    <source>
        <dbReference type="EMBL" id="KLT40134.1"/>
    </source>
</evidence>
<dbReference type="InterPro" id="IPR023753">
    <property type="entry name" value="FAD/NAD-binding_dom"/>
</dbReference>
<sequence length="590" mass="65913">MPDGASGTSPRLPPFAAAQSLNTKFIPSVLIVGAGIGGITLALDLDEAGLTNWIMVDREDDMGGTWLVNRYPGCRCDVAAVAYSHSRFQNSQWTETHPDHREIQRYWADIVRTQGLTNRLRLQHNYVKAEWDADANVYHVTLRDLVNDTDVVYTCNVLVCATGAFSEPNRIALPGEDEFTGEVVHAARWPRDMTPASLRGKNVVVVGNGCSGVQIVGTLGLDPDIKLTALARGQQWFMPSSTGGIAAARNSAPNSERLRAIRARWPLLQRLHRWIFLALADRRFYYQWTREGASARKQLERDLGAWMVARAPENLKDKIVPDFPFQAKRYIFEDGYFAAINQPQNRAVYGRIAGLTHNAVRTDDGEEIPADVVVLSTGYAADHIDMQVDGESDSTRNYAGKGDLVYYHGIALPGMPNYYTMMGNNFLVNHSSVTEVLEIQAAYITQVVQAMRDNGIAKLEVKKAAAQAYDDRIAARLEQTTWPRVNNYWRKGGTGRIFTHYPGPIARQWWDNAWPVWADYVGGEKLARRQKIRKLIFLLVLLVGGGMAAVKAWASGVPRRIMQNAFARGDAFSQRLIALVESIPQRLRIQ</sequence>
<dbReference type="RefSeq" id="XP_018276625.1">
    <property type="nucleotide sequence ID" value="XM_018421506.1"/>
</dbReference>
<dbReference type="InterPro" id="IPR036188">
    <property type="entry name" value="FAD/NAD-bd_sf"/>
</dbReference>
<name>A0A0J1AXT9_9TREE</name>
<dbReference type="OrthoDB" id="74360at2759"/>
<evidence type="ECO:0000313" key="5">
    <source>
        <dbReference type="Proteomes" id="UP000053611"/>
    </source>
</evidence>
<accession>A0A0J1AXT9</accession>
<evidence type="ECO:0000256" key="2">
    <source>
        <dbReference type="SAM" id="Phobius"/>
    </source>
</evidence>
<protein>
    <submittedName>
        <fullName evidence="4">FAD/NAD(P)-binding domain-containing protein</fullName>
    </submittedName>
</protein>
<keyword evidence="2" id="KW-1133">Transmembrane helix</keyword>
<dbReference type="PANTHER" id="PTHR42877">
    <property type="entry name" value="L-ORNITHINE N(5)-MONOOXYGENASE-RELATED"/>
    <property type="match status" value="1"/>
</dbReference>
<feature type="transmembrane region" description="Helical" evidence="2">
    <location>
        <begin position="535"/>
        <end position="554"/>
    </location>
</feature>
<dbReference type="InterPro" id="IPR051209">
    <property type="entry name" value="FAD-bind_Monooxygenase_sf"/>
</dbReference>
<organism evidence="4 5">
    <name type="scientific">Cutaneotrichosporon oleaginosum</name>
    <dbReference type="NCBI Taxonomy" id="879819"/>
    <lineage>
        <taxon>Eukaryota</taxon>
        <taxon>Fungi</taxon>
        <taxon>Dikarya</taxon>
        <taxon>Basidiomycota</taxon>
        <taxon>Agaricomycotina</taxon>
        <taxon>Tremellomycetes</taxon>
        <taxon>Trichosporonales</taxon>
        <taxon>Trichosporonaceae</taxon>
        <taxon>Cutaneotrichosporon</taxon>
    </lineage>
</organism>
<dbReference type="AlphaFoldDB" id="A0A0J1AXT9"/>
<feature type="domain" description="FAD/NAD(P)-binding" evidence="3">
    <location>
        <begin position="28"/>
        <end position="215"/>
    </location>
</feature>
<evidence type="ECO:0000259" key="3">
    <source>
        <dbReference type="Pfam" id="PF07992"/>
    </source>
</evidence>
<dbReference type="Proteomes" id="UP000053611">
    <property type="component" value="Unassembled WGS sequence"/>
</dbReference>